<protein>
    <submittedName>
        <fullName evidence="1">S-adenosyl-L-methionine-dependent methyltransferase</fullName>
    </submittedName>
</protein>
<evidence type="ECO:0000313" key="2">
    <source>
        <dbReference type="Proteomes" id="UP000800039"/>
    </source>
</evidence>
<dbReference type="PANTHER" id="PTHR43591">
    <property type="entry name" value="METHYLTRANSFERASE"/>
    <property type="match status" value="1"/>
</dbReference>
<reference evidence="1" key="1">
    <citation type="submission" date="2020-01" db="EMBL/GenBank/DDBJ databases">
        <authorList>
            <consortium name="DOE Joint Genome Institute"/>
            <person name="Haridas S."/>
            <person name="Albert R."/>
            <person name="Binder M."/>
            <person name="Bloem J."/>
            <person name="Labutti K."/>
            <person name="Salamov A."/>
            <person name="Andreopoulos B."/>
            <person name="Baker S.E."/>
            <person name="Barry K."/>
            <person name="Bills G."/>
            <person name="Bluhm B.H."/>
            <person name="Cannon C."/>
            <person name="Castanera R."/>
            <person name="Culley D.E."/>
            <person name="Daum C."/>
            <person name="Ezra D."/>
            <person name="Gonzalez J.B."/>
            <person name="Henrissat B."/>
            <person name="Kuo A."/>
            <person name="Liang C."/>
            <person name="Lipzen A."/>
            <person name="Lutzoni F."/>
            <person name="Magnuson J."/>
            <person name="Mondo S."/>
            <person name="Nolan M."/>
            <person name="Ohm R."/>
            <person name="Pangilinan J."/>
            <person name="Park H.-J."/>
            <person name="Ramirez L."/>
            <person name="Alfaro M."/>
            <person name="Sun H."/>
            <person name="Tritt A."/>
            <person name="Yoshinaga Y."/>
            <person name="Zwiers L.-H."/>
            <person name="Turgeon B.G."/>
            <person name="Goodwin S.B."/>
            <person name="Spatafora J.W."/>
            <person name="Crous P.W."/>
            <person name="Grigoriev I.V."/>
        </authorList>
    </citation>
    <scope>NUCLEOTIDE SEQUENCE</scope>
    <source>
        <strain evidence="1">CBS 394.84</strain>
    </source>
</reference>
<dbReference type="PANTHER" id="PTHR43591:SF24">
    <property type="entry name" value="2-METHOXY-6-POLYPRENYL-1,4-BENZOQUINOL METHYLASE, MITOCHONDRIAL"/>
    <property type="match status" value="1"/>
</dbReference>
<dbReference type="Gene3D" id="3.40.50.150">
    <property type="entry name" value="Vaccinia Virus protein VP39"/>
    <property type="match status" value="1"/>
</dbReference>
<dbReference type="GO" id="GO:0008168">
    <property type="term" value="F:methyltransferase activity"/>
    <property type="evidence" value="ECO:0007669"/>
    <property type="project" value="UniProtKB-KW"/>
</dbReference>
<name>A0A9P4GDG5_9PLEO</name>
<dbReference type="SUPFAM" id="SSF53335">
    <property type="entry name" value="S-adenosyl-L-methionine-dependent methyltransferases"/>
    <property type="match status" value="1"/>
</dbReference>
<dbReference type="EMBL" id="ML976617">
    <property type="protein sequence ID" value="KAF1843372.1"/>
    <property type="molecule type" value="Genomic_DNA"/>
</dbReference>
<keyword evidence="2" id="KW-1185">Reference proteome</keyword>
<dbReference type="InterPro" id="IPR029063">
    <property type="entry name" value="SAM-dependent_MTases_sf"/>
</dbReference>
<dbReference type="GO" id="GO:0032259">
    <property type="term" value="P:methylation"/>
    <property type="evidence" value="ECO:0007669"/>
    <property type="project" value="UniProtKB-KW"/>
</dbReference>
<dbReference type="AlphaFoldDB" id="A0A9P4GDG5"/>
<proteinExistence type="predicted"/>
<comment type="caution">
    <text evidence="1">The sequence shown here is derived from an EMBL/GenBank/DDBJ whole genome shotgun (WGS) entry which is preliminary data.</text>
</comment>
<gene>
    <name evidence="1" type="ORF">K460DRAFT_287693</name>
</gene>
<evidence type="ECO:0000313" key="1">
    <source>
        <dbReference type="EMBL" id="KAF1843372.1"/>
    </source>
</evidence>
<organism evidence="1 2">
    <name type="scientific">Cucurbitaria berberidis CBS 394.84</name>
    <dbReference type="NCBI Taxonomy" id="1168544"/>
    <lineage>
        <taxon>Eukaryota</taxon>
        <taxon>Fungi</taxon>
        <taxon>Dikarya</taxon>
        <taxon>Ascomycota</taxon>
        <taxon>Pezizomycotina</taxon>
        <taxon>Dothideomycetes</taxon>
        <taxon>Pleosporomycetidae</taxon>
        <taxon>Pleosporales</taxon>
        <taxon>Pleosporineae</taxon>
        <taxon>Cucurbitariaceae</taxon>
        <taxon>Cucurbitaria</taxon>
    </lineage>
</organism>
<accession>A0A9P4GDG5</accession>
<sequence length="295" mass="33751">MSEDTQRVSIHGRVFQKISIDDKIYLAPIANDDSEEDRLTAQHDILSRLFGGALLSPGLRLRDPQKILDCGYGGGDWCVQCAEEYEDCEVTGVDIFPMLVVDQPENLTLCGYNLNDRLRDPEVFQSRAYDLIHSRFVSPGIKSGRWTSYIHDMRLLLRPGGWVQIAEYYPLIQSDSGRLSDQAALRRWWQSYEASMRRLNRDPRIGRRLKDLLTQDGYRDVVVEVEHLPIGGWHSDPAKASIGRDAVAMIGDLLESLGIWPFTADLGWTAAQYDYLMREIRAELQNVELKLYINM</sequence>
<dbReference type="CDD" id="cd02440">
    <property type="entry name" value="AdoMet_MTases"/>
    <property type="match status" value="1"/>
</dbReference>
<keyword evidence="1" id="KW-0808">Transferase</keyword>
<dbReference type="Proteomes" id="UP000800039">
    <property type="component" value="Unassembled WGS sequence"/>
</dbReference>
<dbReference type="OrthoDB" id="506498at2759"/>
<dbReference type="GeneID" id="63846236"/>
<keyword evidence="1" id="KW-0489">Methyltransferase</keyword>
<dbReference type="RefSeq" id="XP_040785935.1">
    <property type="nucleotide sequence ID" value="XM_040928984.1"/>
</dbReference>
<dbReference type="Pfam" id="PF13489">
    <property type="entry name" value="Methyltransf_23"/>
    <property type="match status" value="1"/>
</dbReference>